<evidence type="ECO:0000313" key="2">
    <source>
        <dbReference type="EMBL" id="WUR16059.1"/>
    </source>
</evidence>
<accession>A0ABZ1UTG5</accession>
<evidence type="ECO:0000313" key="3">
    <source>
        <dbReference type="Proteomes" id="UP000321323"/>
    </source>
</evidence>
<keyword evidence="3" id="KW-1185">Reference proteome</keyword>
<dbReference type="SUPFAM" id="SSF51182">
    <property type="entry name" value="RmlC-like cupins"/>
    <property type="match status" value="2"/>
</dbReference>
<sequence>MLVNADFTQPVIVKPGEYQWRASPSAGVERVMLDRSGAEVARATSIVRYAPGSTFPAHRHPGGEEILVLSGTFSADDEHFPAGWYLRNPPGSTHRPASAAGTTIFVKLMQMAATETQPVRIDTNDPENWFPIPDGQTCPLFTDGAEDVRLVRLVPGVRVFAGPIHGAEILLLAGTLTAADQEYSPGTWIRLPSGEYAALVAGEHGVECYVKTGTPQAMNWSE</sequence>
<proteinExistence type="predicted"/>
<dbReference type="InterPro" id="IPR014710">
    <property type="entry name" value="RmlC-like_jellyroll"/>
</dbReference>
<dbReference type="Gene3D" id="2.60.120.10">
    <property type="entry name" value="Jelly Rolls"/>
    <property type="match status" value="1"/>
</dbReference>
<dbReference type="Pfam" id="PF12973">
    <property type="entry name" value="Cupin_7"/>
    <property type="match status" value="1"/>
</dbReference>
<dbReference type="EMBL" id="CP136508">
    <property type="protein sequence ID" value="WUR16059.1"/>
    <property type="molecule type" value="Genomic_DNA"/>
</dbReference>
<name>A0ABZ1UTG5_9BURK</name>
<dbReference type="InterPro" id="IPR011051">
    <property type="entry name" value="RmlC_Cupin_sf"/>
</dbReference>
<dbReference type="CDD" id="cd20303">
    <property type="entry name" value="cupin_ChrR_1"/>
    <property type="match status" value="1"/>
</dbReference>
<feature type="domain" description="ChrR-like cupin" evidence="1">
    <location>
        <begin position="9"/>
        <end position="111"/>
    </location>
</feature>
<protein>
    <submittedName>
        <fullName evidence="2">Cupin domain-containing protein</fullName>
    </submittedName>
</protein>
<evidence type="ECO:0000259" key="1">
    <source>
        <dbReference type="Pfam" id="PF12973"/>
    </source>
</evidence>
<organism evidence="2 3">
    <name type="scientific">[Empedobacter] haloabium</name>
    <dbReference type="NCBI Taxonomy" id="592317"/>
    <lineage>
        <taxon>Bacteria</taxon>
        <taxon>Pseudomonadati</taxon>
        <taxon>Pseudomonadota</taxon>
        <taxon>Betaproteobacteria</taxon>
        <taxon>Burkholderiales</taxon>
        <taxon>Oxalobacteraceae</taxon>
        <taxon>Telluria group</taxon>
        <taxon>Telluria group incertae sedis</taxon>
    </lineage>
</organism>
<gene>
    <name evidence="2" type="ORF">E7V67_013430</name>
</gene>
<dbReference type="Proteomes" id="UP000321323">
    <property type="component" value="Chromosome"/>
</dbReference>
<reference evidence="2 3" key="1">
    <citation type="journal article" date="2019" name="Int. J. Syst. Evol. Microbiol.">
        <title>The Draft Whole-Genome Sequence of the Antibiotic Producer Empedobacter haloabium ATCC 31962 Provides Indications for Its Taxonomic Reclassification.</title>
        <authorList>
            <person name="Miess H."/>
            <person name="Arlt P."/>
            <person name="Apel A.K."/>
            <person name="Weber T."/>
            <person name="Nieselt K."/>
            <person name="Hanssen F."/>
            <person name="Czemmel S."/>
            <person name="Nahnsen S."/>
            <person name="Gross H."/>
        </authorList>
    </citation>
    <scope>NUCLEOTIDE SEQUENCE [LARGE SCALE GENOMIC DNA]</scope>
    <source>
        <strain evidence="2 3">ATCC 31962</strain>
    </source>
</reference>
<dbReference type="InterPro" id="IPR025979">
    <property type="entry name" value="ChrR-like_cupin_dom"/>
</dbReference>